<accession>A0ABW5YG91</accession>
<feature type="transmembrane region" description="Helical" evidence="2">
    <location>
        <begin position="20"/>
        <end position="40"/>
    </location>
</feature>
<evidence type="ECO:0000259" key="3">
    <source>
        <dbReference type="Pfam" id="PF01433"/>
    </source>
</evidence>
<dbReference type="InterPro" id="IPR014782">
    <property type="entry name" value="Peptidase_M1_dom"/>
</dbReference>
<dbReference type="Proteomes" id="UP001597557">
    <property type="component" value="Unassembled WGS sequence"/>
</dbReference>
<feature type="region of interest" description="Disordered" evidence="1">
    <location>
        <begin position="752"/>
        <end position="772"/>
    </location>
</feature>
<gene>
    <name evidence="4" type="ORF">ACFS5N_17675</name>
</gene>
<dbReference type="RefSeq" id="WP_377188758.1">
    <property type="nucleotide sequence ID" value="NZ_JBHUPD010000004.1"/>
</dbReference>
<feature type="transmembrane region" description="Helical" evidence="2">
    <location>
        <begin position="354"/>
        <end position="377"/>
    </location>
</feature>
<feature type="transmembrane region" description="Helical" evidence="2">
    <location>
        <begin position="60"/>
        <end position="82"/>
    </location>
</feature>
<keyword evidence="2" id="KW-0812">Transmembrane</keyword>
<evidence type="ECO:0000313" key="5">
    <source>
        <dbReference type="Proteomes" id="UP001597557"/>
    </source>
</evidence>
<evidence type="ECO:0000256" key="2">
    <source>
        <dbReference type="SAM" id="Phobius"/>
    </source>
</evidence>
<feature type="transmembrane region" description="Helical" evidence="2">
    <location>
        <begin position="409"/>
        <end position="431"/>
    </location>
</feature>
<feature type="transmembrane region" description="Helical" evidence="2">
    <location>
        <begin position="323"/>
        <end position="342"/>
    </location>
</feature>
<feature type="transmembrane region" description="Helical" evidence="2">
    <location>
        <begin position="523"/>
        <end position="545"/>
    </location>
</feature>
<keyword evidence="2" id="KW-1133">Transmembrane helix</keyword>
<sequence>MLWEVIKFEVKYRLNRPATYIYFFIVLLLAFAAVALPDIIQFGGATGKVKQNASVVLFNIAGIFSLIPCMFIASAIMGVPILRDFEHKIESLVFTTNINKTSYLVGRFIGSFFILVVISSGFLWGTWLGCSKPWGDHSKYIAGVGMGQYFKPWLELVVLNMFIFSTLFFSIGALTRKMLFVYLQSIVLLAIYAITSTLVGDVENIHKAALVDPFGSYAIGEITRYWTVAEKNSLVVPFTGPLLINRLIWIAVGLIFFVVAFSVFKFRAVYTGLFKKRVFQKEAIVAADTTPIPFVSPSYSTGTWFSQVLVLTKLYFKEIIRSIPFLGIAGVGLALIAMDAAYATSWYGQDLYPVTSIVAEFIASEVILIIIVMTLFYSGELIWKEKEIRFNQIFDALPTSYAVPVVSKYLAMGAVLLVYLIFLIPIGALMQAFKGFGVIELDVYIKVLFLRVFIGTMIYMAITMFIQSVFSNKFVGYAVSILFYIFILFEYKMKIFYNLLQPNSGSVGVYSDMNGFAAELEKFWVLKLFWIGICGLLLLIAVLFYQRGTDTSFKARWENSRQRFGRAQMVFAVLSLIVVIGAGSFYYTNTNIRNRYRNPDSDMDLHAQYEKDLRHLYLRTLQPSVVDTKGSVDLIPEKGDMNFSIVLTLKNMFKAPITQLLIQEPDDDMLHYNKEDFSVPTQLMKNYTKYRFKVLKLKQPLKPGDSIQWTVNGQRVNNGFINGNANTSYVINGTFINNTDFIPSLGYSEGNELGDTDERKKRGLKEQEGLPKRTDTLNRQLNLFGSRGRTNLELTLSTTPDQIAISPGYLQKQWMKNGRAYFHYKMDKPIFNFFNIISGRYQVARDKWNGVNLEVYYHKDHPFNVQTMFTALKNGLDYDSKNFSPFLYRQMRIIEYPKYRSFAQSFPNTVPFSEGIGFIFRKKPEKLDMTYYVTAHELGHQWWGHQVAEAHTVGSAMYSESLAQYSALMLLKKTLPLEELRRYLKYELDGYLSGRSTEKKNENPLDQTDNQQYIHYQKGTLANFAMQDYIGEDKMNIALRKLIANWGNGNLYPTTDVLTGYLKEVTPDSLKYVVDDLYSKITLFENRVVNPTAKKVAGGYEVTIPVQTVKYYADRAGNEKQTPIKDYIDIGVFTMVNGKEKLVYLKREKFTKEQTTVKAIVKEKPERAGIDPVYKLVDRNTDDNTAVVEIN</sequence>
<evidence type="ECO:0000313" key="4">
    <source>
        <dbReference type="EMBL" id="MFD2874316.1"/>
    </source>
</evidence>
<keyword evidence="5" id="KW-1185">Reference proteome</keyword>
<feature type="compositionally biased region" description="Basic and acidic residues" evidence="1">
    <location>
        <begin position="756"/>
        <end position="772"/>
    </location>
</feature>
<dbReference type="EMBL" id="JBHUPD010000004">
    <property type="protein sequence ID" value="MFD2874316.1"/>
    <property type="molecule type" value="Genomic_DNA"/>
</dbReference>
<feature type="transmembrane region" description="Helical" evidence="2">
    <location>
        <begin position="247"/>
        <end position="266"/>
    </location>
</feature>
<evidence type="ECO:0000256" key="1">
    <source>
        <dbReference type="SAM" id="MobiDB-lite"/>
    </source>
</evidence>
<proteinExistence type="predicted"/>
<organism evidence="4 5">
    <name type="scientific">Mucilaginibacter ximonensis</name>
    <dbReference type="NCBI Taxonomy" id="538021"/>
    <lineage>
        <taxon>Bacteria</taxon>
        <taxon>Pseudomonadati</taxon>
        <taxon>Bacteroidota</taxon>
        <taxon>Sphingobacteriia</taxon>
        <taxon>Sphingobacteriales</taxon>
        <taxon>Sphingobacteriaceae</taxon>
        <taxon>Mucilaginibacter</taxon>
    </lineage>
</organism>
<feature type="transmembrane region" description="Helical" evidence="2">
    <location>
        <begin position="443"/>
        <end position="462"/>
    </location>
</feature>
<feature type="domain" description="Peptidase M1 membrane alanine aminopeptidase" evidence="3">
    <location>
        <begin position="929"/>
        <end position="1069"/>
    </location>
</feature>
<comment type="caution">
    <text evidence="4">The sequence shown here is derived from an EMBL/GenBank/DDBJ whole genome shotgun (WGS) entry which is preliminary data.</text>
</comment>
<keyword evidence="2" id="KW-0472">Membrane</keyword>
<feature type="transmembrane region" description="Helical" evidence="2">
    <location>
        <begin position="153"/>
        <end position="172"/>
    </location>
</feature>
<dbReference type="InterPro" id="IPR027268">
    <property type="entry name" value="Peptidase_M4/M1_CTD_sf"/>
</dbReference>
<dbReference type="Pfam" id="PF01433">
    <property type="entry name" value="Peptidase_M1"/>
    <property type="match status" value="1"/>
</dbReference>
<dbReference type="SUPFAM" id="SSF55486">
    <property type="entry name" value="Metalloproteases ('zincins'), catalytic domain"/>
    <property type="match status" value="1"/>
</dbReference>
<keyword evidence="4" id="KW-0645">Protease</keyword>
<feature type="transmembrane region" description="Helical" evidence="2">
    <location>
        <begin position="179"/>
        <end position="199"/>
    </location>
</feature>
<feature type="transmembrane region" description="Helical" evidence="2">
    <location>
        <begin position="474"/>
        <end position="491"/>
    </location>
</feature>
<dbReference type="Gene3D" id="1.10.390.10">
    <property type="entry name" value="Neutral Protease Domain 2"/>
    <property type="match status" value="1"/>
</dbReference>
<feature type="transmembrane region" description="Helical" evidence="2">
    <location>
        <begin position="103"/>
        <end position="124"/>
    </location>
</feature>
<keyword evidence="4" id="KW-0031">Aminopeptidase</keyword>
<name>A0ABW5YG91_9SPHI</name>
<keyword evidence="4" id="KW-0378">Hydrolase</keyword>
<protein>
    <submittedName>
        <fullName evidence="4">M1 family aminopeptidase</fullName>
    </submittedName>
</protein>
<dbReference type="GO" id="GO:0004177">
    <property type="term" value="F:aminopeptidase activity"/>
    <property type="evidence" value="ECO:0007669"/>
    <property type="project" value="UniProtKB-KW"/>
</dbReference>
<reference evidence="5" key="1">
    <citation type="journal article" date="2019" name="Int. J. Syst. Evol. Microbiol.">
        <title>The Global Catalogue of Microorganisms (GCM) 10K type strain sequencing project: providing services to taxonomists for standard genome sequencing and annotation.</title>
        <authorList>
            <consortium name="The Broad Institute Genomics Platform"/>
            <consortium name="The Broad Institute Genome Sequencing Center for Infectious Disease"/>
            <person name="Wu L."/>
            <person name="Ma J."/>
        </authorList>
    </citation>
    <scope>NUCLEOTIDE SEQUENCE [LARGE SCALE GENOMIC DNA]</scope>
    <source>
        <strain evidence="5">KCTC 22437</strain>
    </source>
</reference>
<feature type="transmembrane region" description="Helical" evidence="2">
    <location>
        <begin position="566"/>
        <end position="587"/>
    </location>
</feature>